<dbReference type="InterPro" id="IPR014729">
    <property type="entry name" value="Rossmann-like_a/b/a_fold"/>
</dbReference>
<keyword evidence="4" id="KW-1185">Reference proteome</keyword>
<feature type="domain" description="UspA" evidence="2">
    <location>
        <begin position="1"/>
        <end position="140"/>
    </location>
</feature>
<dbReference type="RefSeq" id="WP_170128253.1">
    <property type="nucleotide sequence ID" value="NZ_QNRX01000010.1"/>
</dbReference>
<protein>
    <submittedName>
        <fullName evidence="3">Nucleotide-binding universal stress UspA family protein</fullName>
    </submittedName>
</protein>
<dbReference type="PANTHER" id="PTHR46268">
    <property type="entry name" value="STRESS RESPONSE PROTEIN NHAX"/>
    <property type="match status" value="1"/>
</dbReference>
<name>A0A366I711_9FIRM</name>
<accession>A0A366I711</accession>
<evidence type="ECO:0000313" key="3">
    <source>
        <dbReference type="EMBL" id="RBP63377.1"/>
    </source>
</evidence>
<comment type="caution">
    <text evidence="3">The sequence shown here is derived from an EMBL/GenBank/DDBJ whole genome shotgun (WGS) entry which is preliminary data.</text>
</comment>
<proteinExistence type="inferred from homology"/>
<evidence type="ECO:0000259" key="2">
    <source>
        <dbReference type="Pfam" id="PF00582"/>
    </source>
</evidence>
<dbReference type="InterPro" id="IPR006015">
    <property type="entry name" value="Universal_stress_UspA"/>
</dbReference>
<organism evidence="3 4">
    <name type="scientific">Alkalibaculum bacchi</name>
    <dbReference type="NCBI Taxonomy" id="645887"/>
    <lineage>
        <taxon>Bacteria</taxon>
        <taxon>Bacillati</taxon>
        <taxon>Bacillota</taxon>
        <taxon>Clostridia</taxon>
        <taxon>Eubacteriales</taxon>
        <taxon>Eubacteriaceae</taxon>
        <taxon>Alkalibaculum</taxon>
    </lineage>
</organism>
<dbReference type="PANTHER" id="PTHR46268:SF6">
    <property type="entry name" value="UNIVERSAL STRESS PROTEIN UP12"/>
    <property type="match status" value="1"/>
</dbReference>
<gene>
    <name evidence="3" type="ORF">DES36_110121</name>
</gene>
<dbReference type="Gene3D" id="3.40.50.620">
    <property type="entry name" value="HUPs"/>
    <property type="match status" value="1"/>
</dbReference>
<dbReference type="CDD" id="cd00293">
    <property type="entry name" value="USP-like"/>
    <property type="match status" value="1"/>
</dbReference>
<dbReference type="AlphaFoldDB" id="A0A366I711"/>
<dbReference type="EMBL" id="QNRX01000010">
    <property type="protein sequence ID" value="RBP63377.1"/>
    <property type="molecule type" value="Genomic_DNA"/>
</dbReference>
<comment type="similarity">
    <text evidence="1">Belongs to the universal stress protein A family.</text>
</comment>
<dbReference type="Proteomes" id="UP000253490">
    <property type="component" value="Unassembled WGS sequence"/>
</dbReference>
<evidence type="ECO:0000256" key="1">
    <source>
        <dbReference type="ARBA" id="ARBA00008791"/>
    </source>
</evidence>
<dbReference type="Pfam" id="PF00582">
    <property type="entry name" value="Usp"/>
    <property type="match status" value="1"/>
</dbReference>
<dbReference type="PRINTS" id="PR01438">
    <property type="entry name" value="UNVRSLSTRESS"/>
</dbReference>
<evidence type="ECO:0000313" key="4">
    <source>
        <dbReference type="Proteomes" id="UP000253490"/>
    </source>
</evidence>
<sequence>MKTILVTIDGSDYSKRAMLKAKEIARVFDSNIILLNVRNTIIPYLAFEETQKYYHMLKDNSETLLQAAKKHFSDMEDKVELVSLEGDIATEIIDYSENNDIDLVVMGSMGLSAGLIQGFLLGSIANKVVHGIKKPILIVK</sequence>
<reference evidence="3 4" key="1">
    <citation type="submission" date="2018-06" db="EMBL/GenBank/DDBJ databases">
        <title>Genomic Encyclopedia of Type Strains, Phase IV (KMG-IV): sequencing the most valuable type-strain genomes for metagenomic binning, comparative biology and taxonomic classification.</title>
        <authorList>
            <person name="Goeker M."/>
        </authorList>
    </citation>
    <scope>NUCLEOTIDE SEQUENCE [LARGE SCALE GENOMIC DNA]</scope>
    <source>
        <strain evidence="3 4">DSM 22112</strain>
    </source>
</reference>
<dbReference type="SUPFAM" id="SSF52402">
    <property type="entry name" value="Adenine nucleotide alpha hydrolases-like"/>
    <property type="match status" value="1"/>
</dbReference>
<dbReference type="InterPro" id="IPR006016">
    <property type="entry name" value="UspA"/>
</dbReference>